<evidence type="ECO:0000313" key="3">
    <source>
        <dbReference type="Proteomes" id="UP000006327"/>
    </source>
</evidence>
<sequence>MQGRIIRWNDDRGFGFISSKDCDGDVFAHMTCGVRFFELLITN</sequence>
<dbReference type="AlphaFoldDB" id="K6YTR9"/>
<evidence type="ECO:0000259" key="1">
    <source>
        <dbReference type="Pfam" id="PF00313"/>
    </source>
</evidence>
<dbReference type="EMBL" id="BAEO01000062">
    <property type="protein sequence ID" value="GAC21567.1"/>
    <property type="molecule type" value="Genomic_DNA"/>
</dbReference>
<name>K6YTR9_9ALTE</name>
<dbReference type="STRING" id="493475.GARC_4625"/>
<dbReference type="Gene3D" id="2.40.50.140">
    <property type="entry name" value="Nucleic acid-binding proteins"/>
    <property type="match status" value="1"/>
</dbReference>
<dbReference type="InterPro" id="IPR012340">
    <property type="entry name" value="NA-bd_OB-fold"/>
</dbReference>
<dbReference type="RefSeq" id="WP_007624678.1">
    <property type="nucleotide sequence ID" value="NZ_BAEO01000062.1"/>
</dbReference>
<comment type="caution">
    <text evidence="2">The sequence shown here is derived from an EMBL/GenBank/DDBJ whole genome shotgun (WGS) entry which is preliminary data.</text>
</comment>
<feature type="domain" description="CSD" evidence="1">
    <location>
        <begin position="1"/>
        <end position="31"/>
    </location>
</feature>
<proteinExistence type="predicted"/>
<dbReference type="Proteomes" id="UP000006327">
    <property type="component" value="Unassembled WGS sequence"/>
</dbReference>
<gene>
    <name evidence="2" type="ORF">GARC_4625</name>
</gene>
<reference evidence="2 3" key="1">
    <citation type="journal article" date="2017" name="Antonie Van Leeuwenhoek">
        <title>Rhizobium rhizosphaerae sp. nov., a novel species isolated from rice rhizosphere.</title>
        <authorList>
            <person name="Zhao J.J."/>
            <person name="Zhang J."/>
            <person name="Zhang R.J."/>
            <person name="Zhang C.W."/>
            <person name="Yin H.Q."/>
            <person name="Zhang X.X."/>
        </authorList>
    </citation>
    <scope>NUCLEOTIDE SEQUENCE [LARGE SCALE GENOMIC DNA]</scope>
    <source>
        <strain evidence="2 3">BSs20135</strain>
    </source>
</reference>
<dbReference type="InterPro" id="IPR002059">
    <property type="entry name" value="CSP_DNA-bd"/>
</dbReference>
<dbReference type="CDD" id="cd04458">
    <property type="entry name" value="CSP_CDS"/>
    <property type="match status" value="1"/>
</dbReference>
<protein>
    <recommendedName>
        <fullName evidence="1">CSD domain-containing protein</fullName>
    </recommendedName>
</protein>
<dbReference type="SUPFAM" id="SSF50249">
    <property type="entry name" value="Nucleic acid-binding proteins"/>
    <property type="match status" value="1"/>
</dbReference>
<dbReference type="GO" id="GO:0003676">
    <property type="term" value="F:nucleic acid binding"/>
    <property type="evidence" value="ECO:0007669"/>
    <property type="project" value="InterPro"/>
</dbReference>
<organism evidence="2 3">
    <name type="scientific">Paraglaciecola arctica BSs20135</name>
    <dbReference type="NCBI Taxonomy" id="493475"/>
    <lineage>
        <taxon>Bacteria</taxon>
        <taxon>Pseudomonadati</taxon>
        <taxon>Pseudomonadota</taxon>
        <taxon>Gammaproteobacteria</taxon>
        <taxon>Alteromonadales</taxon>
        <taxon>Alteromonadaceae</taxon>
        <taxon>Paraglaciecola</taxon>
    </lineage>
</organism>
<dbReference type="Pfam" id="PF00313">
    <property type="entry name" value="CSD"/>
    <property type="match status" value="1"/>
</dbReference>
<keyword evidence="3" id="KW-1185">Reference proteome</keyword>
<accession>K6YTR9</accession>
<evidence type="ECO:0000313" key="2">
    <source>
        <dbReference type="EMBL" id="GAC21567.1"/>
    </source>
</evidence>